<evidence type="ECO:0000256" key="1">
    <source>
        <dbReference type="SAM" id="MobiDB-lite"/>
    </source>
</evidence>
<reference evidence="2 3" key="1">
    <citation type="submission" date="2015-04" db="EMBL/GenBank/DDBJ databases">
        <authorList>
            <person name="Syromyatnikov M.Y."/>
            <person name="Popov V.N."/>
        </authorList>
    </citation>
    <scope>NUCLEOTIDE SEQUENCE [LARGE SCALE GENOMIC DNA]</scope>
</reference>
<sequence length="306" mass="35458">MGRKIPLPKRHFGVRDPLLQLAEREAKIKDKINNPPRHVDEQEVSKKFKSFMKLKEATKAGKFKKESKFGVDDDFKATKIDMEGLRKNANESDYKFMKRVNRITHQRRVEAGFAAKYNVNIVRNQETGEIKLEKKPKDEIAELMKKRRAEAKNGKKDFNDEKPEIENTTKLTSLEKLKLKKASRKQQKDEEKSLAFAEYQHEVIKFGEVAQAPPSLVTPRRAEKHETAPRPGKRDLLLTSMLNKSSPIKPNKIVKGPVDRKGKRKNLPNSTRLALENERVNAVDLYRQLKKKQPIVQIQNKNIEDF</sequence>
<feature type="region of interest" description="Disordered" evidence="1">
    <location>
        <begin position="245"/>
        <end position="272"/>
    </location>
</feature>
<evidence type="ECO:0000313" key="3">
    <source>
        <dbReference type="Proteomes" id="UP000183832"/>
    </source>
</evidence>
<name>A0A1J1J0L3_9DIPT</name>
<dbReference type="PANTHER" id="PTHR21838">
    <property type="entry name" value="COILED-COIL DOMAIN-CONTAINING PROTEIN 137"/>
    <property type="match status" value="1"/>
</dbReference>
<gene>
    <name evidence="2" type="primary">putative GK24990</name>
    <name evidence="2" type="ORF">CLUMA_CG019042</name>
</gene>
<dbReference type="OrthoDB" id="5876637at2759"/>
<dbReference type="EMBL" id="CVRI01000066">
    <property type="protein sequence ID" value="CRL06067.1"/>
    <property type="molecule type" value="Genomic_DNA"/>
</dbReference>
<dbReference type="AlphaFoldDB" id="A0A1J1J0L3"/>
<dbReference type="Proteomes" id="UP000183832">
    <property type="component" value="Unassembled WGS sequence"/>
</dbReference>
<accession>A0A1J1J0L3</accession>
<dbReference type="GO" id="GO:0005634">
    <property type="term" value="C:nucleus"/>
    <property type="evidence" value="ECO:0007669"/>
    <property type="project" value="TreeGrafter"/>
</dbReference>
<proteinExistence type="predicted"/>
<dbReference type="STRING" id="568069.A0A1J1J0L3"/>
<evidence type="ECO:0000313" key="2">
    <source>
        <dbReference type="EMBL" id="CRL06067.1"/>
    </source>
</evidence>
<dbReference type="InterPro" id="IPR026680">
    <property type="entry name" value="CCDC137"/>
</dbReference>
<protein>
    <submittedName>
        <fullName evidence="2">CLUMA_CG019042, isoform A</fullName>
    </submittedName>
</protein>
<keyword evidence="3" id="KW-1185">Reference proteome</keyword>
<organism evidence="2 3">
    <name type="scientific">Clunio marinus</name>
    <dbReference type="NCBI Taxonomy" id="568069"/>
    <lineage>
        <taxon>Eukaryota</taxon>
        <taxon>Metazoa</taxon>
        <taxon>Ecdysozoa</taxon>
        <taxon>Arthropoda</taxon>
        <taxon>Hexapoda</taxon>
        <taxon>Insecta</taxon>
        <taxon>Pterygota</taxon>
        <taxon>Neoptera</taxon>
        <taxon>Endopterygota</taxon>
        <taxon>Diptera</taxon>
        <taxon>Nematocera</taxon>
        <taxon>Chironomoidea</taxon>
        <taxon>Chironomidae</taxon>
        <taxon>Clunio</taxon>
    </lineage>
</organism>
<dbReference type="PANTHER" id="PTHR21838:SF2">
    <property type="entry name" value="COILED-COIL DOMAIN-CONTAINING PROTEIN 137"/>
    <property type="match status" value="1"/>
</dbReference>